<dbReference type="EMBL" id="CP137852">
    <property type="protein sequence ID" value="WPB85607.1"/>
    <property type="molecule type" value="Genomic_DNA"/>
</dbReference>
<proteinExistence type="predicted"/>
<dbReference type="SUPFAM" id="SSF53254">
    <property type="entry name" value="Phosphoglycerate mutase-like"/>
    <property type="match status" value="1"/>
</dbReference>
<organism evidence="1 2">
    <name type="scientific">Sediminicoccus rosea</name>
    <dbReference type="NCBI Taxonomy" id="1225128"/>
    <lineage>
        <taxon>Bacteria</taxon>
        <taxon>Pseudomonadati</taxon>
        <taxon>Pseudomonadota</taxon>
        <taxon>Alphaproteobacteria</taxon>
        <taxon>Acetobacterales</taxon>
        <taxon>Roseomonadaceae</taxon>
        <taxon>Sediminicoccus</taxon>
    </lineage>
</organism>
<accession>A0ABZ0PJ01</accession>
<reference evidence="1 2" key="1">
    <citation type="submission" date="2023-11" db="EMBL/GenBank/DDBJ databases">
        <title>Arctic aerobic anoxygenic photoheterotroph Sediminicoccus rosea KRV36 adapts its photosynthesis to long days of polar summer.</title>
        <authorList>
            <person name="Tomasch J."/>
            <person name="Kopejtka K."/>
            <person name="Bily T."/>
            <person name="Gardiner A.T."/>
            <person name="Gardian Z."/>
            <person name="Shivaramu S."/>
            <person name="Koblizek M."/>
            <person name="Engelhardt F."/>
            <person name="Kaftan D."/>
        </authorList>
    </citation>
    <scope>NUCLEOTIDE SEQUENCE [LARGE SCALE GENOMIC DNA]</scope>
    <source>
        <strain evidence="1 2">R-30</strain>
    </source>
</reference>
<evidence type="ECO:0000313" key="1">
    <source>
        <dbReference type="EMBL" id="WPB85607.1"/>
    </source>
</evidence>
<keyword evidence="2" id="KW-1185">Reference proteome</keyword>
<protein>
    <submittedName>
        <fullName evidence="1">Histidine phosphatase family protein</fullName>
    </submittedName>
</protein>
<dbReference type="Proteomes" id="UP001305521">
    <property type="component" value="Chromosome"/>
</dbReference>
<dbReference type="InterPro" id="IPR050275">
    <property type="entry name" value="PGM_Phosphatase"/>
</dbReference>
<gene>
    <name evidence="1" type="ORF">R9Z33_01745</name>
</gene>
<evidence type="ECO:0000313" key="2">
    <source>
        <dbReference type="Proteomes" id="UP001305521"/>
    </source>
</evidence>
<dbReference type="InterPro" id="IPR029033">
    <property type="entry name" value="His_PPase_superfam"/>
</dbReference>
<sequence>MALTLLRHLRPVVAPGICYGVTDLDLAEAPAAALDALLARLPPASAIATSPLRRCRLLAEAIGEARGLPVLADPRLMEMDFGAWEGVAWNDIPRAELDEWAADFLHARPHGGESVAQLQARTRAALVDHRARAGHALLVTHAGVIKAALATGPRAEDWPPALAFGEFVTI</sequence>
<dbReference type="InterPro" id="IPR013078">
    <property type="entry name" value="His_Pase_superF_clade-1"/>
</dbReference>
<dbReference type="SMART" id="SM00855">
    <property type="entry name" value="PGAM"/>
    <property type="match status" value="1"/>
</dbReference>
<dbReference type="RefSeq" id="WP_318649581.1">
    <property type="nucleotide sequence ID" value="NZ_CP137852.1"/>
</dbReference>
<dbReference type="Gene3D" id="3.40.50.1240">
    <property type="entry name" value="Phosphoglycerate mutase-like"/>
    <property type="match status" value="1"/>
</dbReference>
<dbReference type="PANTHER" id="PTHR48100:SF1">
    <property type="entry name" value="HISTIDINE PHOSPHATASE FAMILY PROTEIN-RELATED"/>
    <property type="match status" value="1"/>
</dbReference>
<dbReference type="Pfam" id="PF00300">
    <property type="entry name" value="His_Phos_1"/>
    <property type="match status" value="1"/>
</dbReference>
<dbReference type="PANTHER" id="PTHR48100">
    <property type="entry name" value="BROAD-SPECIFICITY PHOSPHATASE YOR283W-RELATED"/>
    <property type="match status" value="1"/>
</dbReference>
<name>A0ABZ0PJ01_9PROT</name>